<dbReference type="EMBL" id="MAYG01000023">
    <property type="protein sequence ID" value="OCA70300.1"/>
    <property type="molecule type" value="Genomic_DNA"/>
</dbReference>
<protein>
    <submittedName>
        <fullName evidence="2">Uncharacterized protein</fullName>
    </submittedName>
</protein>
<dbReference type="RefSeq" id="WP_065400791.1">
    <property type="nucleotide sequence ID" value="NZ_CP064938.1"/>
</dbReference>
<dbReference type="STRING" id="651561.BBI00_20275"/>
<proteinExistence type="predicted"/>
<sequence>MKKIISFFVLILAFGFMNAQENFELSTLRIGPYKIFMDKKEAEKIAGTPLKVTDGDKKNNVKYNGELIGIQLYSGYGGEANPDGIVITGMTTTSKKFKTKSGMGIGNTKDELINAYRNYPHFNVNPSYDEQTGKSLKQAGYFTLEDDDAGTQLIFKLTNNIVTEITVYINEGC</sequence>
<gene>
    <name evidence="2" type="ORF">BBI00_20275</name>
</gene>
<reference evidence="3" key="1">
    <citation type="submission" date="2016-07" db="EMBL/GenBank/DDBJ databases">
        <authorList>
            <person name="Florea S."/>
            <person name="Webb J.S."/>
            <person name="Jaromczyk J."/>
            <person name="Schardl C.L."/>
        </authorList>
    </citation>
    <scope>NUCLEOTIDE SEQUENCE [LARGE SCALE GENOMIC DNA]</scope>
    <source>
        <strain evidence="3">CC-VM-7</strain>
    </source>
</reference>
<evidence type="ECO:0000313" key="2">
    <source>
        <dbReference type="EMBL" id="OCA70300.1"/>
    </source>
</evidence>
<dbReference type="AlphaFoldDB" id="A0A1B8ZFB3"/>
<accession>A0A1B8ZFB3</accession>
<evidence type="ECO:0000256" key="1">
    <source>
        <dbReference type="SAM" id="SignalP"/>
    </source>
</evidence>
<dbReference type="OrthoDB" id="1249944at2"/>
<feature type="signal peptide" evidence="1">
    <location>
        <begin position="1"/>
        <end position="19"/>
    </location>
</feature>
<evidence type="ECO:0000313" key="3">
    <source>
        <dbReference type="Proteomes" id="UP000093432"/>
    </source>
</evidence>
<feature type="chain" id="PRO_5008620560" evidence="1">
    <location>
        <begin position="20"/>
        <end position="173"/>
    </location>
</feature>
<dbReference type="Proteomes" id="UP000093432">
    <property type="component" value="Unassembled WGS sequence"/>
</dbReference>
<name>A0A1B8ZFB3_9FLAO</name>
<comment type="caution">
    <text evidence="2">The sequence shown here is derived from an EMBL/GenBank/DDBJ whole genome shotgun (WGS) entry which is preliminary data.</text>
</comment>
<keyword evidence="1" id="KW-0732">Signal</keyword>
<organism evidence="2 3">
    <name type="scientific">Chryseobacterium arthrosphaerae</name>
    <dbReference type="NCBI Taxonomy" id="651561"/>
    <lineage>
        <taxon>Bacteria</taxon>
        <taxon>Pseudomonadati</taxon>
        <taxon>Bacteroidota</taxon>
        <taxon>Flavobacteriia</taxon>
        <taxon>Flavobacteriales</taxon>
        <taxon>Weeksellaceae</taxon>
        <taxon>Chryseobacterium group</taxon>
        <taxon>Chryseobacterium</taxon>
    </lineage>
</organism>